<evidence type="ECO:0008006" key="4">
    <source>
        <dbReference type="Google" id="ProtNLM"/>
    </source>
</evidence>
<evidence type="ECO:0000256" key="1">
    <source>
        <dbReference type="SAM" id="MobiDB-lite"/>
    </source>
</evidence>
<evidence type="ECO:0000313" key="3">
    <source>
        <dbReference type="Proteomes" id="UP001596099"/>
    </source>
</evidence>
<organism evidence="2 3">
    <name type="scientific">Halomarina salina</name>
    <dbReference type="NCBI Taxonomy" id="1872699"/>
    <lineage>
        <taxon>Archaea</taxon>
        <taxon>Methanobacteriati</taxon>
        <taxon>Methanobacteriota</taxon>
        <taxon>Stenosarchaea group</taxon>
        <taxon>Halobacteria</taxon>
        <taxon>Halobacteriales</taxon>
        <taxon>Natronomonadaceae</taxon>
        <taxon>Halomarina</taxon>
    </lineage>
</organism>
<feature type="compositionally biased region" description="Polar residues" evidence="1">
    <location>
        <begin position="58"/>
        <end position="71"/>
    </location>
</feature>
<dbReference type="PROSITE" id="PS51257">
    <property type="entry name" value="PROKAR_LIPOPROTEIN"/>
    <property type="match status" value="1"/>
</dbReference>
<protein>
    <recommendedName>
        <fullName evidence="4">Twin-arginine translocation signal domain-containing protein</fullName>
    </recommendedName>
</protein>
<accession>A0ABD5RTS4</accession>
<dbReference type="RefSeq" id="WP_247421090.1">
    <property type="nucleotide sequence ID" value="NZ_JALLGW010000004.1"/>
</dbReference>
<feature type="compositionally biased region" description="Polar residues" evidence="1">
    <location>
        <begin position="37"/>
        <end position="47"/>
    </location>
</feature>
<proteinExistence type="predicted"/>
<feature type="region of interest" description="Disordered" evidence="1">
    <location>
        <begin position="21"/>
        <end position="85"/>
    </location>
</feature>
<gene>
    <name evidence="2" type="ORF">ACFPYI_22020</name>
</gene>
<name>A0ABD5RTS4_9EURY</name>
<dbReference type="AlphaFoldDB" id="A0ABD5RTS4"/>
<reference evidence="2 3" key="1">
    <citation type="journal article" date="2019" name="Int. J. Syst. Evol. Microbiol.">
        <title>The Global Catalogue of Microorganisms (GCM) 10K type strain sequencing project: providing services to taxonomists for standard genome sequencing and annotation.</title>
        <authorList>
            <consortium name="The Broad Institute Genomics Platform"/>
            <consortium name="The Broad Institute Genome Sequencing Center for Infectious Disease"/>
            <person name="Wu L."/>
            <person name="Ma J."/>
        </authorList>
    </citation>
    <scope>NUCLEOTIDE SEQUENCE [LARGE SCALE GENOMIC DNA]</scope>
    <source>
        <strain evidence="2 3">CGMCC 1.12543</strain>
    </source>
</reference>
<dbReference type="Proteomes" id="UP001596099">
    <property type="component" value="Unassembled WGS sequence"/>
</dbReference>
<evidence type="ECO:0000313" key="2">
    <source>
        <dbReference type="EMBL" id="MFC5974006.1"/>
    </source>
</evidence>
<sequence length="177" mass="18496">MNRRALLASISAGIAGLSGCIDSIGSDSPAEPRPATPTGTPSCSPSRTDTDGGDLSYCLSQWEPSSGSDQTPEAPPTITAYRDDSGTISVSGGTYYGSSSCKQIGVEELSVTDENDLRLVIAPTTKEPAPRTCYSDMAFSLYEVVISTAETSVETIRVTERSADGPETTQRATLTAE</sequence>
<comment type="caution">
    <text evidence="2">The sequence shown here is derived from an EMBL/GenBank/DDBJ whole genome shotgun (WGS) entry which is preliminary data.</text>
</comment>
<dbReference type="EMBL" id="JBHSQH010000009">
    <property type="protein sequence ID" value="MFC5974006.1"/>
    <property type="molecule type" value="Genomic_DNA"/>
</dbReference>
<keyword evidence="3" id="KW-1185">Reference proteome</keyword>